<dbReference type="PANTHER" id="PTHR11188:SF144">
    <property type="entry name" value="ARRESTIN C-TERMINAL-LIKE DOMAIN-CONTAINING PROTEIN"/>
    <property type="match status" value="1"/>
</dbReference>
<evidence type="ECO:0000256" key="1">
    <source>
        <dbReference type="ARBA" id="ARBA00005298"/>
    </source>
</evidence>
<reference evidence="3" key="1">
    <citation type="submission" date="2022-11" db="EMBL/GenBank/DDBJ databases">
        <authorList>
            <person name="Kikuchi T."/>
        </authorList>
    </citation>
    <scope>NUCLEOTIDE SEQUENCE</scope>
    <source>
        <strain evidence="3">PS1010</strain>
    </source>
</reference>
<proteinExistence type="inferred from homology"/>
<gene>
    <name evidence="3" type="ORF">CAMP_LOCUS6273</name>
</gene>
<dbReference type="InterPro" id="IPR014752">
    <property type="entry name" value="Arrestin-like_C"/>
</dbReference>
<evidence type="ECO:0000259" key="2">
    <source>
        <dbReference type="SMART" id="SM01017"/>
    </source>
</evidence>
<dbReference type="SUPFAM" id="SSF81296">
    <property type="entry name" value="E set domains"/>
    <property type="match status" value="2"/>
</dbReference>
<dbReference type="InterPro" id="IPR050357">
    <property type="entry name" value="Arrestin_domain-protein"/>
</dbReference>
<organism evidence="3 4">
    <name type="scientific">Caenorhabditis angaria</name>
    <dbReference type="NCBI Taxonomy" id="860376"/>
    <lineage>
        <taxon>Eukaryota</taxon>
        <taxon>Metazoa</taxon>
        <taxon>Ecdysozoa</taxon>
        <taxon>Nematoda</taxon>
        <taxon>Chromadorea</taxon>
        <taxon>Rhabditida</taxon>
        <taxon>Rhabditina</taxon>
        <taxon>Rhabditomorpha</taxon>
        <taxon>Rhabditoidea</taxon>
        <taxon>Rhabditidae</taxon>
        <taxon>Peloderinae</taxon>
        <taxon>Caenorhabditis</taxon>
    </lineage>
</organism>
<dbReference type="EMBL" id="CANHGI010000002">
    <property type="protein sequence ID" value="CAI5443636.1"/>
    <property type="molecule type" value="Genomic_DNA"/>
</dbReference>
<dbReference type="Pfam" id="PF00339">
    <property type="entry name" value="Arrestin_N"/>
    <property type="match status" value="1"/>
</dbReference>
<dbReference type="Proteomes" id="UP001152747">
    <property type="component" value="Unassembled WGS sequence"/>
</dbReference>
<dbReference type="InterPro" id="IPR011021">
    <property type="entry name" value="Arrestin-like_N"/>
</dbReference>
<dbReference type="PANTHER" id="PTHR11188">
    <property type="entry name" value="ARRESTIN DOMAIN CONTAINING PROTEIN"/>
    <property type="match status" value="1"/>
</dbReference>
<dbReference type="GO" id="GO:0015031">
    <property type="term" value="P:protein transport"/>
    <property type="evidence" value="ECO:0007669"/>
    <property type="project" value="TreeGrafter"/>
</dbReference>
<dbReference type="SMART" id="SM01017">
    <property type="entry name" value="Arrestin_C"/>
    <property type="match status" value="2"/>
</dbReference>
<keyword evidence="4" id="KW-1185">Reference proteome</keyword>
<protein>
    <recommendedName>
        <fullName evidence="2">Arrestin C-terminal-like domain-containing protein</fullName>
    </recommendedName>
</protein>
<dbReference type="OrthoDB" id="7785529at2759"/>
<feature type="domain" description="Arrestin C-terminal-like" evidence="2">
    <location>
        <begin position="55"/>
        <end position="204"/>
    </location>
</feature>
<name>A0A9P1N0X8_9PELO</name>
<dbReference type="InterPro" id="IPR011022">
    <property type="entry name" value="Arrestin_C-like"/>
</dbReference>
<evidence type="ECO:0000313" key="3">
    <source>
        <dbReference type="EMBL" id="CAI5443636.1"/>
    </source>
</evidence>
<evidence type="ECO:0000313" key="4">
    <source>
        <dbReference type="Proteomes" id="UP001152747"/>
    </source>
</evidence>
<comment type="similarity">
    <text evidence="1">Belongs to the arrestin family.</text>
</comment>
<dbReference type="Pfam" id="PF02752">
    <property type="entry name" value="Arrestin_C"/>
    <property type="match status" value="1"/>
</dbReference>
<dbReference type="GO" id="GO:0005737">
    <property type="term" value="C:cytoplasm"/>
    <property type="evidence" value="ECO:0007669"/>
    <property type="project" value="TreeGrafter"/>
</dbReference>
<accession>A0A9P1N0X8</accession>
<feature type="domain" description="Arrestin C-terminal-like" evidence="2">
    <location>
        <begin position="227"/>
        <end position="363"/>
    </location>
</feature>
<dbReference type="AlphaFoldDB" id="A0A9P1N0X8"/>
<dbReference type="Gene3D" id="2.60.40.640">
    <property type="match status" value="2"/>
</dbReference>
<dbReference type="InterPro" id="IPR014756">
    <property type="entry name" value="Ig_E-set"/>
</dbReference>
<comment type="caution">
    <text evidence="3">The sequence shown here is derived from an EMBL/GenBank/DDBJ whole genome shotgun (WGS) entry which is preliminary data.</text>
</comment>
<sequence length="499" mass="56505">MTPAEILLKFEDLKMKLWNLDAFVHNHTDFRNKFIRYSAPAIVKKWPIEEQKTGMDYISSFDIRLNKDVYYAGETISGSVLLENTENIKIRGIRVLLRGKVHATLKVVKSGERRTLKDDQYVLDEKQLLWGKDKNDESESTPILARGVHQFSFNFDLPQSALPCSLESRHCTIRYYFKVIIDIPYASSPQGVKYFTIIGPHIDSMEEKYLSPLTAQDRKVTCCWCCQRGALALRVILERTAYVCGENVRIRAQIENRQISAQSLVIRLQQHVEIFVEKGLLGETKMMSAVVFEHKSPAVAANSQGKYDSTLEQPIRLPVVPPTLVGVCRLIQIYYILRVCMEDEKGNECLHMDFPLTVATLPYRIPNCPQPPVDYDFCSNHVEGGKYVSPEFRLGQVYDGENSGEIGKEEEIVLYRPVYVKMAERKLGSPHVGTGGFGGGKDFRSGSFTRIADSSLALVTEPNGARRRSIVIASNPCLAIRDESMDEKLLLNENDPLVK</sequence>